<dbReference type="GO" id="GO:0031012">
    <property type="term" value="C:extracellular matrix"/>
    <property type="evidence" value="ECO:0007669"/>
    <property type="project" value="TreeGrafter"/>
</dbReference>
<dbReference type="GO" id="GO:0030198">
    <property type="term" value="P:extracellular matrix organization"/>
    <property type="evidence" value="ECO:0007669"/>
    <property type="project" value="TreeGrafter"/>
</dbReference>
<proteinExistence type="predicted"/>
<dbReference type="OMA" id="EFNIYAN"/>
<accession>D3BQ14</accession>
<reference evidence="2 3" key="1">
    <citation type="journal article" date="2011" name="Genome Res.">
        <title>Phylogeny-wide analysis of social amoeba genomes highlights ancient origins for complex intercellular communication.</title>
        <authorList>
            <person name="Heidel A.J."/>
            <person name="Lawal H.M."/>
            <person name="Felder M."/>
            <person name="Schilde C."/>
            <person name="Helps N.R."/>
            <person name="Tunggal B."/>
            <person name="Rivero F."/>
            <person name="John U."/>
            <person name="Schleicher M."/>
            <person name="Eichinger L."/>
            <person name="Platzer M."/>
            <person name="Noegel A.A."/>
            <person name="Schaap P."/>
            <person name="Gloeckner G."/>
        </authorList>
    </citation>
    <scope>NUCLEOTIDE SEQUENCE [LARGE SCALE GENOMIC DNA]</scope>
    <source>
        <strain evidence="3">ATCC 26659 / Pp 5 / PN500</strain>
    </source>
</reference>
<dbReference type="InterPro" id="IPR008965">
    <property type="entry name" value="CBM2/CBM3_carb-bd_dom_sf"/>
</dbReference>
<sequence length="261" mass="27868">MTLGGVIPCSTQLKPVFNAALGYQCITVSGNGLASDGTLIGYRGSLMYNRYYNAIRQQSAIPFVKSSDYVCNPHNNRVQPYLVDQAKQYSEFNIYANGSVQLGTDVVPLVCLQEHAGAYSFNYNGAAYYFVLIINSLPAGCPAVHFGESCNGTTTPTPTSTPTSTPAPSNTTFKVTATNNWVNGNDNFTQYSVDIKNGGTTDITSLVISATNFNASSKWNIESLTNGDLTLPSYATIPAGGTFTFGFITTSSVIPSFAVKN</sequence>
<dbReference type="FunCoup" id="D3BQ14">
    <property type="interactions" value="506"/>
</dbReference>
<dbReference type="SUPFAM" id="SSF49384">
    <property type="entry name" value="Carbohydrate-binding domain"/>
    <property type="match status" value="1"/>
</dbReference>
<dbReference type="GO" id="GO:0030246">
    <property type="term" value="F:carbohydrate binding"/>
    <property type="evidence" value="ECO:0007669"/>
    <property type="project" value="InterPro"/>
</dbReference>
<dbReference type="AlphaFoldDB" id="D3BQ14"/>
<dbReference type="Proteomes" id="UP000001396">
    <property type="component" value="Unassembled WGS sequence"/>
</dbReference>
<dbReference type="EMBL" id="ADBJ01000047">
    <property type="protein sequence ID" value="EFA76565.1"/>
    <property type="molecule type" value="Genomic_DNA"/>
</dbReference>
<dbReference type="PANTHER" id="PTHR33239">
    <property type="entry name" value="CELLULOSE-BINDING DOMAIN-CONTAINING PROTEIN-RELATED"/>
    <property type="match status" value="1"/>
</dbReference>
<dbReference type="RefSeq" id="XP_020428697.1">
    <property type="nucleotide sequence ID" value="XM_020581112.1"/>
</dbReference>
<dbReference type="Pfam" id="PF09478">
    <property type="entry name" value="CBM49"/>
    <property type="match status" value="1"/>
</dbReference>
<organism evidence="2 3">
    <name type="scientific">Heterostelium pallidum (strain ATCC 26659 / Pp 5 / PN500)</name>
    <name type="common">Cellular slime mold</name>
    <name type="synonym">Polysphondylium pallidum</name>
    <dbReference type="NCBI Taxonomy" id="670386"/>
    <lineage>
        <taxon>Eukaryota</taxon>
        <taxon>Amoebozoa</taxon>
        <taxon>Evosea</taxon>
        <taxon>Eumycetozoa</taxon>
        <taxon>Dictyostelia</taxon>
        <taxon>Acytosteliales</taxon>
        <taxon>Acytosteliaceae</taxon>
        <taxon>Heterostelium</taxon>
    </lineage>
</organism>
<evidence type="ECO:0000313" key="3">
    <source>
        <dbReference type="Proteomes" id="UP000001396"/>
    </source>
</evidence>
<comment type="caution">
    <text evidence="2">The sequence shown here is derived from an EMBL/GenBank/DDBJ whole genome shotgun (WGS) entry which is preliminary data.</text>
</comment>
<name>D3BQ14_HETP5</name>
<dbReference type="GeneID" id="31365805"/>
<gene>
    <name evidence="2" type="primary">staB</name>
    <name evidence="2" type="ORF">PPL_10334</name>
</gene>
<protein>
    <submittedName>
        <fullName evidence="2">Cellulose-binding domain-containing protein</fullName>
    </submittedName>
</protein>
<evidence type="ECO:0000313" key="2">
    <source>
        <dbReference type="EMBL" id="EFA76565.1"/>
    </source>
</evidence>
<dbReference type="SMART" id="SM01063">
    <property type="entry name" value="CBM49"/>
    <property type="match status" value="1"/>
</dbReference>
<dbReference type="InParanoid" id="D3BQ14"/>
<dbReference type="InterPro" id="IPR052879">
    <property type="entry name" value="Dd_Spore_Germination_Stalk"/>
</dbReference>
<feature type="domain" description="Carbohydrate binding" evidence="1">
    <location>
        <begin position="171"/>
        <end position="250"/>
    </location>
</feature>
<dbReference type="GO" id="GO:0005201">
    <property type="term" value="F:extracellular matrix structural constituent"/>
    <property type="evidence" value="ECO:0007669"/>
    <property type="project" value="TreeGrafter"/>
</dbReference>
<dbReference type="InterPro" id="IPR019028">
    <property type="entry name" value="CBM_49"/>
</dbReference>
<keyword evidence="3" id="KW-1185">Reference proteome</keyword>
<evidence type="ECO:0000259" key="1">
    <source>
        <dbReference type="SMART" id="SM01063"/>
    </source>
</evidence>